<dbReference type="CDD" id="cd00130">
    <property type="entry name" value="PAS"/>
    <property type="match status" value="2"/>
</dbReference>
<dbReference type="Pfam" id="PF08447">
    <property type="entry name" value="PAS_3"/>
    <property type="match status" value="1"/>
</dbReference>
<dbReference type="PANTHER" id="PTHR41523">
    <property type="entry name" value="TWO-COMPONENT SYSTEM SENSOR PROTEIN"/>
    <property type="match status" value="1"/>
</dbReference>
<dbReference type="InterPro" id="IPR013656">
    <property type="entry name" value="PAS_4"/>
</dbReference>
<evidence type="ECO:0000256" key="16">
    <source>
        <dbReference type="SAM" id="Coils"/>
    </source>
</evidence>
<dbReference type="SMART" id="SM00091">
    <property type="entry name" value="PAS"/>
    <property type="match status" value="2"/>
</dbReference>
<keyword evidence="10" id="KW-0547">Nucleotide-binding</keyword>
<feature type="domain" description="PAS" evidence="17">
    <location>
        <begin position="43"/>
        <end position="114"/>
    </location>
</feature>
<gene>
    <name evidence="19" type="ORF">GCM10009416_27800</name>
</gene>
<sequence length="505" mass="53361">MGPGMERDLAESRAHLAEISAANAALRRANADLEASRAALAESEARLRLALDAARMATWDWDFVGDTTWGSVGREELYGRPPGSLRSRMEVLAAVHPDDRAMAAETIRRAMARSPGEDEFDAVEFRVVHPDGSVRWLRSQGRVTARDPATGRAVHAAGVTFDVTVRRTAETAAARALAELRAVYDTVPVGLALLDRGGKLLNLNARLAAMLGVPQAPPCGRSLEEVLPSSALAGVRAGHRRVVETGVAATGIELECAPDDAGAPRHWVASLQPVLPHPAEAGTGDSGGVPAVSLMLEDVTERRRSEARRDLLAREVDHRARNALAVVQAVLRLTRADTVPAFARAVEGRVAAIARAQAMLADRTRSGTPLGALAEDTLAAFAQGGPAGRVRFGGPEVTLAAAAVQPVSMALHELATNALKHGALSAAEGRVALDWALDRPAGVLRLRWAETGGPALRGRPERCGFGSRVLEGTIRDQLGGRVERDWRAVGLVCDIAMPAARAVAP</sequence>
<evidence type="ECO:0000313" key="19">
    <source>
        <dbReference type="EMBL" id="GAA0587657.1"/>
    </source>
</evidence>
<keyword evidence="12" id="KW-0067">ATP-binding</keyword>
<evidence type="ECO:0000256" key="7">
    <source>
        <dbReference type="ARBA" id="ARBA00022643"/>
    </source>
</evidence>
<dbReference type="InterPro" id="IPR036890">
    <property type="entry name" value="HATPase_C_sf"/>
</dbReference>
<dbReference type="InterPro" id="IPR013655">
    <property type="entry name" value="PAS_fold_3"/>
</dbReference>
<dbReference type="EMBL" id="BAAAFZ010000038">
    <property type="protein sequence ID" value="GAA0587657.1"/>
    <property type="molecule type" value="Genomic_DNA"/>
</dbReference>
<dbReference type="Pfam" id="PF07536">
    <property type="entry name" value="HWE_HK"/>
    <property type="match status" value="1"/>
</dbReference>
<keyword evidence="3" id="KW-0600">Photoreceptor protein</keyword>
<evidence type="ECO:0000256" key="4">
    <source>
        <dbReference type="ARBA" id="ARBA00022553"/>
    </source>
</evidence>
<dbReference type="InterPro" id="IPR035965">
    <property type="entry name" value="PAS-like_dom_sf"/>
</dbReference>
<dbReference type="Gene3D" id="2.10.70.100">
    <property type="match status" value="1"/>
</dbReference>
<keyword evidence="16" id="KW-0175">Coiled coil</keyword>
<evidence type="ECO:0000256" key="14">
    <source>
        <dbReference type="ARBA" id="ARBA00023026"/>
    </source>
</evidence>
<keyword evidence="20" id="KW-1185">Reference proteome</keyword>
<evidence type="ECO:0000256" key="5">
    <source>
        <dbReference type="ARBA" id="ARBA00022606"/>
    </source>
</evidence>
<keyword evidence="9" id="KW-0677">Repeat</keyword>
<evidence type="ECO:0000313" key="20">
    <source>
        <dbReference type="Proteomes" id="UP001501588"/>
    </source>
</evidence>
<dbReference type="PROSITE" id="PS50112">
    <property type="entry name" value="PAS"/>
    <property type="match status" value="2"/>
</dbReference>
<evidence type="ECO:0000256" key="12">
    <source>
        <dbReference type="ARBA" id="ARBA00022840"/>
    </source>
</evidence>
<keyword evidence="5" id="KW-0716">Sensory transduction</keyword>
<keyword evidence="4" id="KW-0597">Phosphoprotein</keyword>
<dbReference type="NCBIfam" id="TIGR00229">
    <property type="entry name" value="sensory_box"/>
    <property type="match status" value="2"/>
</dbReference>
<dbReference type="RefSeq" id="WP_343895920.1">
    <property type="nucleotide sequence ID" value="NZ_BAAAFZ010000038.1"/>
</dbReference>
<dbReference type="InterPro" id="IPR001610">
    <property type="entry name" value="PAC"/>
</dbReference>
<dbReference type="PANTHER" id="PTHR41523:SF8">
    <property type="entry name" value="ETHYLENE RESPONSE SENSOR PROTEIN"/>
    <property type="match status" value="1"/>
</dbReference>
<protein>
    <recommendedName>
        <fullName evidence="2">histidine kinase</fullName>
        <ecNumber evidence="2">2.7.13.3</ecNumber>
    </recommendedName>
</protein>
<dbReference type="SMART" id="SM00086">
    <property type="entry name" value="PAC"/>
    <property type="match status" value="1"/>
</dbReference>
<keyword evidence="6" id="KW-0285">Flavoprotein</keyword>
<comment type="catalytic activity">
    <reaction evidence="1">
        <text>ATP + protein L-histidine = ADP + protein N-phospho-L-histidine.</text>
        <dbReference type="EC" id="2.7.13.3"/>
    </reaction>
</comment>
<evidence type="ECO:0000256" key="6">
    <source>
        <dbReference type="ARBA" id="ARBA00022630"/>
    </source>
</evidence>
<evidence type="ECO:0000256" key="15">
    <source>
        <dbReference type="ARBA" id="ARBA00023170"/>
    </source>
</evidence>
<dbReference type="SMART" id="SM00911">
    <property type="entry name" value="HWE_HK"/>
    <property type="match status" value="1"/>
</dbReference>
<keyword evidence="14" id="KW-0843">Virulence</keyword>
<dbReference type="InterPro" id="IPR000700">
    <property type="entry name" value="PAS-assoc_C"/>
</dbReference>
<evidence type="ECO:0000256" key="3">
    <source>
        <dbReference type="ARBA" id="ARBA00022543"/>
    </source>
</evidence>
<evidence type="ECO:0000256" key="9">
    <source>
        <dbReference type="ARBA" id="ARBA00022737"/>
    </source>
</evidence>
<feature type="domain" description="PAS" evidence="17">
    <location>
        <begin position="176"/>
        <end position="246"/>
    </location>
</feature>
<dbReference type="InterPro" id="IPR000014">
    <property type="entry name" value="PAS"/>
</dbReference>
<comment type="caution">
    <text evidence="19">The sequence shown here is derived from an EMBL/GenBank/DDBJ whole genome shotgun (WGS) entry which is preliminary data.</text>
</comment>
<keyword evidence="13" id="KW-0157">Chromophore</keyword>
<evidence type="ECO:0000256" key="8">
    <source>
        <dbReference type="ARBA" id="ARBA00022679"/>
    </source>
</evidence>
<evidence type="ECO:0000256" key="1">
    <source>
        <dbReference type="ARBA" id="ARBA00000085"/>
    </source>
</evidence>
<feature type="domain" description="PAC" evidence="18">
    <location>
        <begin position="121"/>
        <end position="175"/>
    </location>
</feature>
<keyword evidence="7" id="KW-0288">FMN</keyword>
<evidence type="ECO:0000256" key="13">
    <source>
        <dbReference type="ARBA" id="ARBA00022991"/>
    </source>
</evidence>
<reference evidence="19 20" key="1">
    <citation type="journal article" date="2019" name="Int. J. Syst. Evol. Microbiol.">
        <title>The Global Catalogue of Microorganisms (GCM) 10K type strain sequencing project: providing services to taxonomists for standard genome sequencing and annotation.</title>
        <authorList>
            <consortium name="The Broad Institute Genomics Platform"/>
            <consortium name="The Broad Institute Genome Sequencing Center for Infectious Disease"/>
            <person name="Wu L."/>
            <person name="Ma J."/>
        </authorList>
    </citation>
    <scope>NUCLEOTIDE SEQUENCE [LARGE SCALE GENOMIC DNA]</scope>
    <source>
        <strain evidence="19 20">JCM 9933</strain>
    </source>
</reference>
<evidence type="ECO:0000259" key="18">
    <source>
        <dbReference type="PROSITE" id="PS50113"/>
    </source>
</evidence>
<keyword evidence="8" id="KW-0808">Transferase</keyword>
<dbReference type="Gene3D" id="3.30.565.10">
    <property type="entry name" value="Histidine kinase-like ATPase, C-terminal domain"/>
    <property type="match status" value="1"/>
</dbReference>
<dbReference type="Pfam" id="PF08448">
    <property type="entry name" value="PAS_4"/>
    <property type="match status" value="1"/>
</dbReference>
<dbReference type="SUPFAM" id="SSF55785">
    <property type="entry name" value="PYP-like sensor domain (PAS domain)"/>
    <property type="match status" value="2"/>
</dbReference>
<keyword evidence="11" id="KW-0418">Kinase</keyword>
<dbReference type="Proteomes" id="UP001501588">
    <property type="component" value="Unassembled WGS sequence"/>
</dbReference>
<dbReference type="InterPro" id="IPR011102">
    <property type="entry name" value="Sig_transdc_His_kinase_HWE"/>
</dbReference>
<dbReference type="EC" id="2.7.13.3" evidence="2"/>
<evidence type="ECO:0000256" key="11">
    <source>
        <dbReference type="ARBA" id="ARBA00022777"/>
    </source>
</evidence>
<evidence type="ECO:0000259" key="17">
    <source>
        <dbReference type="PROSITE" id="PS50112"/>
    </source>
</evidence>
<evidence type="ECO:0000256" key="2">
    <source>
        <dbReference type="ARBA" id="ARBA00012438"/>
    </source>
</evidence>
<keyword evidence="15" id="KW-0675">Receptor</keyword>
<evidence type="ECO:0000256" key="10">
    <source>
        <dbReference type="ARBA" id="ARBA00022741"/>
    </source>
</evidence>
<feature type="coiled-coil region" evidence="16">
    <location>
        <begin position="16"/>
        <end position="46"/>
    </location>
</feature>
<name>A0ABN1FD12_9PROT</name>
<organism evidence="19 20">
    <name type="scientific">Craurococcus roseus</name>
    <dbReference type="NCBI Taxonomy" id="77585"/>
    <lineage>
        <taxon>Bacteria</taxon>
        <taxon>Pseudomonadati</taxon>
        <taxon>Pseudomonadota</taxon>
        <taxon>Alphaproteobacteria</taxon>
        <taxon>Acetobacterales</taxon>
        <taxon>Acetobacteraceae</taxon>
        <taxon>Craurococcus</taxon>
    </lineage>
</organism>
<dbReference type="Gene3D" id="3.30.450.20">
    <property type="entry name" value="PAS domain"/>
    <property type="match status" value="2"/>
</dbReference>
<proteinExistence type="predicted"/>
<dbReference type="PROSITE" id="PS50113">
    <property type="entry name" value="PAC"/>
    <property type="match status" value="1"/>
</dbReference>
<accession>A0ABN1FD12</accession>